<evidence type="ECO:0000313" key="2">
    <source>
        <dbReference type="EMBL" id="KAI3428503.1"/>
    </source>
</evidence>
<feature type="region of interest" description="Disordered" evidence="1">
    <location>
        <begin position="1"/>
        <end position="20"/>
    </location>
</feature>
<keyword evidence="3" id="KW-1185">Reference proteome</keyword>
<comment type="caution">
    <text evidence="2">The sequence shown here is derived from an EMBL/GenBank/DDBJ whole genome shotgun (WGS) entry which is preliminary data.</text>
</comment>
<dbReference type="AlphaFoldDB" id="A0A9D4YVH7"/>
<gene>
    <name evidence="2" type="ORF">D9Q98_007327</name>
</gene>
<feature type="region of interest" description="Disordered" evidence="1">
    <location>
        <begin position="196"/>
        <end position="217"/>
    </location>
</feature>
<name>A0A9D4YVH7_CHLVU</name>
<feature type="region of interest" description="Disordered" evidence="1">
    <location>
        <begin position="263"/>
        <end position="285"/>
    </location>
</feature>
<reference evidence="2" key="1">
    <citation type="journal article" date="2019" name="Plant J.">
        <title>Chlorella vulgaris genome assembly and annotation reveals the molecular basis for metabolic acclimation to high light conditions.</title>
        <authorList>
            <person name="Cecchin M."/>
            <person name="Marcolungo L."/>
            <person name="Rossato M."/>
            <person name="Girolomoni L."/>
            <person name="Cosentino E."/>
            <person name="Cuine S."/>
            <person name="Li-Beisson Y."/>
            <person name="Delledonne M."/>
            <person name="Ballottari M."/>
        </authorList>
    </citation>
    <scope>NUCLEOTIDE SEQUENCE</scope>
    <source>
        <strain evidence="2">211/11P</strain>
    </source>
</reference>
<organism evidence="2 3">
    <name type="scientific">Chlorella vulgaris</name>
    <name type="common">Green alga</name>
    <dbReference type="NCBI Taxonomy" id="3077"/>
    <lineage>
        <taxon>Eukaryota</taxon>
        <taxon>Viridiplantae</taxon>
        <taxon>Chlorophyta</taxon>
        <taxon>core chlorophytes</taxon>
        <taxon>Trebouxiophyceae</taxon>
        <taxon>Chlorellales</taxon>
        <taxon>Chlorellaceae</taxon>
        <taxon>Chlorella clade</taxon>
        <taxon>Chlorella</taxon>
    </lineage>
</organism>
<reference evidence="2" key="2">
    <citation type="submission" date="2020-11" db="EMBL/GenBank/DDBJ databases">
        <authorList>
            <person name="Cecchin M."/>
            <person name="Marcolungo L."/>
            <person name="Rossato M."/>
            <person name="Girolomoni L."/>
            <person name="Cosentino E."/>
            <person name="Cuine S."/>
            <person name="Li-Beisson Y."/>
            <person name="Delledonne M."/>
            <person name="Ballottari M."/>
        </authorList>
    </citation>
    <scope>NUCLEOTIDE SEQUENCE</scope>
    <source>
        <strain evidence="2">211/11P</strain>
        <tissue evidence="2">Whole cell</tissue>
    </source>
</reference>
<protein>
    <submittedName>
        <fullName evidence="2">Uncharacterized protein</fullName>
    </submittedName>
</protein>
<sequence length="285" mass="29426">MATPKAPYLSLDSSSQSVVTPVPRRDLHALRSGHASVQSSPKLLPAAWQPCSAATPSSSACMHGAALEQTSLEHLNGSNAPPGTQAALPTVVTPKQVPPLEPPSTPQAAVFQFGSPMRSPRAVLPSPPKLLSVGRYHSQPTMPCPPLSLEELLASLPPGSKWAPPPPLAQLSPQLLLSTAPCSVRLSGSVRLRGDSITELPPGQHASAPVDPSAQSVAAEMMTTPRKRARKNTAPARAAACDGEALLGGTTGAPALSHGSLHVESGCDSSALDDSFTPSKMARRE</sequence>
<dbReference type="Proteomes" id="UP001055712">
    <property type="component" value="Unassembled WGS sequence"/>
</dbReference>
<accession>A0A9D4YVH7</accession>
<evidence type="ECO:0000256" key="1">
    <source>
        <dbReference type="SAM" id="MobiDB-lite"/>
    </source>
</evidence>
<proteinExistence type="predicted"/>
<dbReference type="EMBL" id="SIDB01000009">
    <property type="protein sequence ID" value="KAI3428503.1"/>
    <property type="molecule type" value="Genomic_DNA"/>
</dbReference>
<evidence type="ECO:0000313" key="3">
    <source>
        <dbReference type="Proteomes" id="UP001055712"/>
    </source>
</evidence>
<dbReference type="OrthoDB" id="10678870at2759"/>